<keyword evidence="2 6" id="KW-0547">Nucleotide-binding</keyword>
<evidence type="ECO:0000259" key="8">
    <source>
        <dbReference type="PROSITE" id="PS50011"/>
    </source>
</evidence>
<name>A0AAN4Z607_9BILA</name>
<evidence type="ECO:0000256" key="2">
    <source>
        <dbReference type="ARBA" id="ARBA00022741"/>
    </source>
</evidence>
<evidence type="ECO:0000256" key="4">
    <source>
        <dbReference type="ARBA" id="ARBA00022840"/>
    </source>
</evidence>
<protein>
    <recommendedName>
        <fullName evidence="8">Protein kinase domain-containing protein</fullName>
    </recommendedName>
</protein>
<reference evidence="10" key="1">
    <citation type="submission" date="2022-10" db="EMBL/GenBank/DDBJ databases">
        <title>Genome assembly of Pristionchus species.</title>
        <authorList>
            <person name="Yoshida K."/>
            <person name="Sommer R.J."/>
        </authorList>
    </citation>
    <scope>NUCLEOTIDE SEQUENCE [LARGE SCALE GENOMIC DNA]</scope>
    <source>
        <strain evidence="10">RS5460</strain>
    </source>
</reference>
<feature type="region of interest" description="Disordered" evidence="7">
    <location>
        <begin position="254"/>
        <end position="279"/>
    </location>
</feature>
<dbReference type="Gene3D" id="3.30.200.20">
    <property type="entry name" value="Phosphorylase Kinase, domain 1"/>
    <property type="match status" value="1"/>
</dbReference>
<evidence type="ECO:0000313" key="9">
    <source>
        <dbReference type="EMBL" id="GMR31977.1"/>
    </source>
</evidence>
<keyword evidence="3" id="KW-0418">Kinase</keyword>
<dbReference type="GO" id="GO:0004694">
    <property type="term" value="F:eukaryotic translation initiation factor 2alpha kinase activity"/>
    <property type="evidence" value="ECO:0007669"/>
    <property type="project" value="TreeGrafter"/>
</dbReference>
<dbReference type="Proteomes" id="UP001328107">
    <property type="component" value="Unassembled WGS sequence"/>
</dbReference>
<feature type="region of interest" description="Disordered" evidence="7">
    <location>
        <begin position="219"/>
        <end position="239"/>
    </location>
</feature>
<proteinExistence type="inferred from homology"/>
<feature type="domain" description="Protein kinase" evidence="8">
    <location>
        <begin position="148"/>
        <end position="626"/>
    </location>
</feature>
<dbReference type="GO" id="GO:0005737">
    <property type="term" value="C:cytoplasm"/>
    <property type="evidence" value="ECO:0007669"/>
    <property type="project" value="TreeGrafter"/>
</dbReference>
<evidence type="ECO:0000256" key="1">
    <source>
        <dbReference type="ARBA" id="ARBA00022679"/>
    </source>
</evidence>
<comment type="caution">
    <text evidence="9">The sequence shown here is derived from an EMBL/GenBank/DDBJ whole genome shotgun (WGS) entry which is preliminary data.</text>
</comment>
<feature type="compositionally biased region" description="Polar residues" evidence="7">
    <location>
        <begin position="221"/>
        <end position="230"/>
    </location>
</feature>
<dbReference type="Gene3D" id="1.10.510.10">
    <property type="entry name" value="Transferase(Phosphotransferase) domain 1"/>
    <property type="match status" value="1"/>
</dbReference>
<dbReference type="Pfam" id="PF00069">
    <property type="entry name" value="Pkinase"/>
    <property type="match status" value="2"/>
</dbReference>
<feature type="binding site" evidence="6">
    <location>
        <position position="178"/>
    </location>
    <ligand>
        <name>ATP</name>
        <dbReference type="ChEBI" id="CHEBI:30616"/>
    </ligand>
</feature>
<feature type="compositionally biased region" description="Acidic residues" evidence="7">
    <location>
        <begin position="268"/>
        <end position="277"/>
    </location>
</feature>
<dbReference type="SUPFAM" id="SSF56112">
    <property type="entry name" value="Protein kinase-like (PK-like)"/>
    <property type="match status" value="1"/>
</dbReference>
<dbReference type="SMART" id="SM00220">
    <property type="entry name" value="S_TKc"/>
    <property type="match status" value="1"/>
</dbReference>
<keyword evidence="4 6" id="KW-0067">ATP-binding</keyword>
<evidence type="ECO:0000256" key="6">
    <source>
        <dbReference type="PROSITE-ProRule" id="PRU10141"/>
    </source>
</evidence>
<dbReference type="GO" id="GO:0005634">
    <property type="term" value="C:nucleus"/>
    <property type="evidence" value="ECO:0007669"/>
    <property type="project" value="TreeGrafter"/>
</dbReference>
<dbReference type="InterPro" id="IPR017441">
    <property type="entry name" value="Protein_kinase_ATP_BS"/>
</dbReference>
<dbReference type="PANTHER" id="PTHR11042">
    <property type="entry name" value="EUKARYOTIC TRANSLATION INITIATION FACTOR 2-ALPHA KINASE EIF2-ALPHA KINASE -RELATED"/>
    <property type="match status" value="1"/>
</dbReference>
<feature type="compositionally biased region" description="Polar residues" evidence="7">
    <location>
        <begin position="313"/>
        <end position="342"/>
    </location>
</feature>
<sequence length="676" mass="75260">LSRFRVAACRIDVMVRLRKNAKGGSKIDSLSIPVRSNAAHKLLSLVVPERQGLQMLFAGFIDLYCESIPELRRAHVKNELRSILVGKGIVPELVFSDDLSHMRVYSSTIISTMVRSVLMGGDPRESTSRPIAGRAYDIFNQSRFRTEFEEIETIGRGGFGEVYRVRSLLDKHEYAIKKIVARDEAELFSQMILHEVQVLAGLQHVNIVRYHCGWVEMENRPGTSSPSFTPRTHPRTRKDSSRINILEIFDSCDFSSDESASPSVQVEEIGEGEEETGMDSIATMSSASRKITENSPVGGRFWNNAETSSDSIEAESVASNSNAGVIPVQKTNGRDNSVSSMGSGVVQKSPVGGRFWKEETSSESLEDESTAQQSSVLATAIPVGEKRKRGGGGDGEWSEEKAEERKVSIVQVKLCMAIYIQMELCTTTLEKFMWKRNEQLIRQSIPVDGQECLSLFRQLISALEYIHEKGLIHRDVKPGNLFLKMDRHSSINLLLGDFGLSCLDGEEKRGETGDNMIVPSGAHSIGVGTTTYAAPEQMRTSRYGREVDLFSSGIVLLELFSIVGTVSERLAVIERLREARELPPQLLLKWPSICSLVLRLTSTDPAERPSATAVLNELKEEASEKVGDRCPSNGSEETQSCSEQEEEQNKNIRVSFVHVREEEEEAEKPRLNLSWH</sequence>
<feature type="region of interest" description="Disordered" evidence="7">
    <location>
        <begin position="622"/>
        <end position="649"/>
    </location>
</feature>
<dbReference type="AlphaFoldDB" id="A0AAN4Z607"/>
<organism evidence="9 10">
    <name type="scientific">Pristionchus mayeri</name>
    <dbReference type="NCBI Taxonomy" id="1317129"/>
    <lineage>
        <taxon>Eukaryota</taxon>
        <taxon>Metazoa</taxon>
        <taxon>Ecdysozoa</taxon>
        <taxon>Nematoda</taxon>
        <taxon>Chromadorea</taxon>
        <taxon>Rhabditida</taxon>
        <taxon>Rhabditina</taxon>
        <taxon>Diplogasteromorpha</taxon>
        <taxon>Diplogasteroidea</taxon>
        <taxon>Neodiplogasteridae</taxon>
        <taxon>Pristionchus</taxon>
    </lineage>
</organism>
<accession>A0AAN4Z607</accession>
<feature type="region of interest" description="Disordered" evidence="7">
    <location>
        <begin position="313"/>
        <end position="374"/>
    </location>
</feature>
<dbReference type="PROSITE" id="PS50011">
    <property type="entry name" value="PROTEIN_KINASE_DOM"/>
    <property type="match status" value="1"/>
</dbReference>
<dbReference type="InterPro" id="IPR000719">
    <property type="entry name" value="Prot_kinase_dom"/>
</dbReference>
<dbReference type="PANTHER" id="PTHR11042:SF187">
    <property type="entry name" value="EUKARYOTIC TRANSLATION INITIATION FACTOR 2-ALPHA KINASE 2"/>
    <property type="match status" value="1"/>
</dbReference>
<comment type="similarity">
    <text evidence="5">Belongs to the protein kinase superfamily. Ser/Thr protein kinase family. GCN2 subfamily.</text>
</comment>
<dbReference type="PROSITE" id="PS00107">
    <property type="entry name" value="PROTEIN_KINASE_ATP"/>
    <property type="match status" value="1"/>
</dbReference>
<feature type="non-terminal residue" evidence="9">
    <location>
        <position position="1"/>
    </location>
</feature>
<feature type="compositionally biased region" description="Polar residues" evidence="7">
    <location>
        <begin position="254"/>
        <end position="264"/>
    </location>
</feature>
<dbReference type="GO" id="GO:0005524">
    <property type="term" value="F:ATP binding"/>
    <property type="evidence" value="ECO:0007669"/>
    <property type="project" value="UniProtKB-UniRule"/>
</dbReference>
<evidence type="ECO:0000256" key="3">
    <source>
        <dbReference type="ARBA" id="ARBA00022777"/>
    </source>
</evidence>
<evidence type="ECO:0000313" key="10">
    <source>
        <dbReference type="Proteomes" id="UP001328107"/>
    </source>
</evidence>
<dbReference type="InterPro" id="IPR050339">
    <property type="entry name" value="CC_SR_Kinase"/>
</dbReference>
<keyword evidence="10" id="KW-1185">Reference proteome</keyword>
<dbReference type="EMBL" id="BTRK01000001">
    <property type="protein sequence ID" value="GMR31977.1"/>
    <property type="molecule type" value="Genomic_DNA"/>
</dbReference>
<gene>
    <name evidence="9" type="ORF">PMAYCL1PPCAC_02172</name>
</gene>
<dbReference type="PROSITE" id="PS00108">
    <property type="entry name" value="PROTEIN_KINASE_ST"/>
    <property type="match status" value="1"/>
</dbReference>
<evidence type="ECO:0000256" key="7">
    <source>
        <dbReference type="SAM" id="MobiDB-lite"/>
    </source>
</evidence>
<keyword evidence="1" id="KW-0808">Transferase</keyword>
<dbReference type="InterPro" id="IPR008271">
    <property type="entry name" value="Ser/Thr_kinase_AS"/>
</dbReference>
<evidence type="ECO:0000256" key="5">
    <source>
        <dbReference type="ARBA" id="ARBA00037982"/>
    </source>
</evidence>
<dbReference type="InterPro" id="IPR011009">
    <property type="entry name" value="Kinase-like_dom_sf"/>
</dbReference>